<reference evidence="3" key="1">
    <citation type="submission" date="2020-03" db="EMBL/GenBank/DDBJ databases">
        <title>Studies in the Genomics of Life Span.</title>
        <authorList>
            <person name="Glass D."/>
        </authorList>
    </citation>
    <scope>NUCLEOTIDE SEQUENCE</scope>
    <source>
        <strain evidence="3">LTLLF</strain>
        <tissue evidence="3">Muscle</tissue>
    </source>
</reference>
<feature type="region of interest" description="Disordered" evidence="2">
    <location>
        <begin position="101"/>
        <end position="122"/>
    </location>
</feature>
<evidence type="ECO:0000313" key="3">
    <source>
        <dbReference type="EMBL" id="KAH0512009.1"/>
    </source>
</evidence>
<dbReference type="GO" id="GO:0005516">
    <property type="term" value="F:calmodulin binding"/>
    <property type="evidence" value="ECO:0007669"/>
    <property type="project" value="UniProtKB-KW"/>
</dbReference>
<evidence type="ECO:0000313" key="4">
    <source>
        <dbReference type="Proteomes" id="UP000710432"/>
    </source>
</evidence>
<comment type="caution">
    <text evidence="3">The sequence shown here is derived from an EMBL/GenBank/DDBJ whole genome shotgun (WGS) entry which is preliminary data.</text>
</comment>
<dbReference type="EMBL" id="JAATJU010022100">
    <property type="protein sequence ID" value="KAH0512009.1"/>
    <property type="molecule type" value="Genomic_DNA"/>
</dbReference>
<accession>A0A8J6GIU9</accession>
<feature type="compositionally biased region" description="Basic residues" evidence="2">
    <location>
        <begin position="110"/>
        <end position="122"/>
    </location>
</feature>
<keyword evidence="1" id="KW-0112">Calmodulin-binding</keyword>
<dbReference type="Proteomes" id="UP000710432">
    <property type="component" value="Unassembled WGS sequence"/>
</dbReference>
<name>A0A8J6GIU9_MICOH</name>
<gene>
    <name evidence="3" type="ORF">LTLLF_145850</name>
</gene>
<evidence type="ECO:0000256" key="1">
    <source>
        <dbReference type="ARBA" id="ARBA00022860"/>
    </source>
</evidence>
<evidence type="ECO:0000256" key="2">
    <source>
        <dbReference type="SAM" id="MobiDB-lite"/>
    </source>
</evidence>
<dbReference type="Gene3D" id="1.20.5.460">
    <property type="entry name" value="Single helix bin"/>
    <property type="match status" value="1"/>
</dbReference>
<dbReference type="AlphaFoldDB" id="A0A8J6GIU9"/>
<dbReference type="FunFam" id="1.20.5.460:FF:000004">
    <property type="entry name" value="Death-associated protein kinase 2"/>
    <property type="match status" value="1"/>
</dbReference>
<proteinExistence type="predicted"/>
<keyword evidence="3" id="KW-0418">Kinase</keyword>
<sequence length="122" mass="14317">MAVLLPFISVTNEEIDSEEGNELGSFIVCWKPRVPVFEPVDNQQAMVRRESVVNLENFKKQYVRRRWKLSFSIVSLCNHLTRSLMKKVHLRTSEDLRNCESDTEEDIARRKALHPRRRSSTS</sequence>
<keyword evidence="3" id="KW-0808">Transferase</keyword>
<protein>
    <submittedName>
        <fullName evidence="3">Death-associated protein kinase 2</fullName>
    </submittedName>
</protein>
<dbReference type="GO" id="GO:0016301">
    <property type="term" value="F:kinase activity"/>
    <property type="evidence" value="ECO:0007669"/>
    <property type="project" value="UniProtKB-KW"/>
</dbReference>
<organism evidence="3 4">
    <name type="scientific">Microtus ochrogaster</name>
    <name type="common">Prairie vole</name>
    <dbReference type="NCBI Taxonomy" id="79684"/>
    <lineage>
        <taxon>Eukaryota</taxon>
        <taxon>Metazoa</taxon>
        <taxon>Chordata</taxon>
        <taxon>Craniata</taxon>
        <taxon>Vertebrata</taxon>
        <taxon>Euteleostomi</taxon>
        <taxon>Mammalia</taxon>
        <taxon>Eutheria</taxon>
        <taxon>Euarchontoglires</taxon>
        <taxon>Glires</taxon>
        <taxon>Rodentia</taxon>
        <taxon>Myomorpha</taxon>
        <taxon>Muroidea</taxon>
        <taxon>Cricetidae</taxon>
        <taxon>Arvicolinae</taxon>
        <taxon>Microtus</taxon>
    </lineage>
</organism>